<reference evidence="3" key="1">
    <citation type="journal article" date="2021" name="Syst. Appl. Microbiol.">
        <title>Roseomonas hellenica sp. nov., isolated from roots of wild-growing Alkanna tinctoria.</title>
        <authorList>
            <person name="Rat A."/>
            <person name="Naranjo H.D."/>
            <person name="Lebbe L."/>
            <person name="Cnockaert M."/>
            <person name="Krigas N."/>
            <person name="Grigoriadou K."/>
            <person name="Maloupa E."/>
            <person name="Willems A."/>
        </authorList>
    </citation>
    <scope>NUCLEOTIDE SEQUENCE [LARGE SCALE GENOMIC DNA]</scope>
    <source>
        <strain evidence="3">LMG 31159</strain>
    </source>
</reference>
<accession>A0ABS5EDT9</accession>
<sequence>MAGPLSHLRVLDLGRIMAAPWATQILADLGAEVIKVERPGAGDDTRGWGPPFLNGTKDAGYFLAVNRGKRSITLDITKPAGQAIAKRLAQDCDIVIENFKVGALKRYGLGAASLRALKPSLIYCSVTGFGQDGPRAEQAAYDFMIQAMCGLMSITGEADGAPQKVGVPIIDLMTGMYAATAILAAVARRAETGEGETIDLAMLDVGTAVLSNQAMNHLVGGRVPHRAGNRHPNIQPQDVFPASDGEIVLAVGNDGQFAKLCEAIDLPELAADPRFIRNADRVRHNGELTPLLAERFSDFTRAELTARLDAAGVPCGPINTVPDVFADPQVLHRGLLRHLPHPAGEVPMVRSPIRMDGMREDGVPPLLGADTAAVLNAIGIGATEQAALAAEGII</sequence>
<dbReference type="PANTHER" id="PTHR48207:SF3">
    <property type="entry name" value="SUCCINATE--HYDROXYMETHYLGLUTARATE COA-TRANSFERASE"/>
    <property type="match status" value="1"/>
</dbReference>
<dbReference type="EMBL" id="JAAEDI010000005">
    <property type="protein sequence ID" value="MBR0649195.1"/>
    <property type="molecule type" value="Genomic_DNA"/>
</dbReference>
<gene>
    <name evidence="2" type="ORF">GXW78_05940</name>
</gene>
<dbReference type="Pfam" id="PF02515">
    <property type="entry name" value="CoA_transf_3"/>
    <property type="match status" value="1"/>
</dbReference>
<dbReference type="InterPro" id="IPR050483">
    <property type="entry name" value="CoA-transferase_III_domain"/>
</dbReference>
<dbReference type="Gene3D" id="3.30.1540.10">
    <property type="entry name" value="formyl-coa transferase, domain 3"/>
    <property type="match status" value="1"/>
</dbReference>
<dbReference type="Proteomes" id="UP000698752">
    <property type="component" value="Unassembled WGS sequence"/>
</dbReference>
<comment type="caution">
    <text evidence="2">The sequence shown here is derived from an EMBL/GenBank/DDBJ whole genome shotgun (WGS) entry which is preliminary data.</text>
</comment>
<protein>
    <submittedName>
        <fullName evidence="2">CoA transferase</fullName>
    </submittedName>
</protein>
<keyword evidence="1 2" id="KW-0808">Transferase</keyword>
<dbReference type="InterPro" id="IPR044855">
    <property type="entry name" value="CoA-Trfase_III_dom3_sf"/>
</dbReference>
<keyword evidence="3" id="KW-1185">Reference proteome</keyword>
<name>A0ABS5EDT9_9PROT</name>
<dbReference type="GO" id="GO:0016740">
    <property type="term" value="F:transferase activity"/>
    <property type="evidence" value="ECO:0007669"/>
    <property type="project" value="UniProtKB-KW"/>
</dbReference>
<proteinExistence type="predicted"/>
<organism evidence="2 3">
    <name type="scientific">Neoroseomonas terrae</name>
    <dbReference type="NCBI Taxonomy" id="424799"/>
    <lineage>
        <taxon>Bacteria</taxon>
        <taxon>Pseudomonadati</taxon>
        <taxon>Pseudomonadota</taxon>
        <taxon>Alphaproteobacteria</taxon>
        <taxon>Acetobacterales</taxon>
        <taxon>Acetobacteraceae</taxon>
        <taxon>Neoroseomonas</taxon>
    </lineage>
</organism>
<dbReference type="SUPFAM" id="SSF89796">
    <property type="entry name" value="CoA-transferase family III (CaiB/BaiF)"/>
    <property type="match status" value="1"/>
</dbReference>
<dbReference type="PANTHER" id="PTHR48207">
    <property type="entry name" value="SUCCINATE--HYDROXYMETHYLGLUTARATE COA-TRANSFERASE"/>
    <property type="match status" value="1"/>
</dbReference>
<dbReference type="InterPro" id="IPR003673">
    <property type="entry name" value="CoA-Trfase_fam_III"/>
</dbReference>
<dbReference type="RefSeq" id="WP_211866946.1">
    <property type="nucleotide sequence ID" value="NZ_JAAEDI010000005.1"/>
</dbReference>
<evidence type="ECO:0000313" key="2">
    <source>
        <dbReference type="EMBL" id="MBR0649195.1"/>
    </source>
</evidence>
<evidence type="ECO:0000256" key="1">
    <source>
        <dbReference type="ARBA" id="ARBA00022679"/>
    </source>
</evidence>
<dbReference type="Gene3D" id="3.40.50.10540">
    <property type="entry name" value="Crotonobetainyl-coa:carnitine coa-transferase, domain 1"/>
    <property type="match status" value="1"/>
</dbReference>
<dbReference type="InterPro" id="IPR023606">
    <property type="entry name" value="CoA-Trfase_III_dom_1_sf"/>
</dbReference>
<evidence type="ECO:0000313" key="3">
    <source>
        <dbReference type="Proteomes" id="UP000698752"/>
    </source>
</evidence>